<protein>
    <submittedName>
        <fullName evidence="3">DUF4149 domain-containing protein</fullName>
    </submittedName>
</protein>
<keyword evidence="1" id="KW-0472">Membrane</keyword>
<keyword evidence="1" id="KW-1133">Transmembrane helix</keyword>
<dbReference type="InterPro" id="IPR038050">
    <property type="entry name" value="Neuro_actylchol_rec"/>
</dbReference>
<feature type="transmembrane region" description="Helical" evidence="1">
    <location>
        <begin position="12"/>
        <end position="34"/>
    </location>
</feature>
<keyword evidence="1" id="KW-0812">Transmembrane</keyword>
<dbReference type="Gene3D" id="1.20.58.390">
    <property type="entry name" value="Neurotransmitter-gated ion-channel transmembrane domain"/>
    <property type="match status" value="1"/>
</dbReference>
<accession>A0A7E4VT71</accession>
<dbReference type="Proteomes" id="UP000492821">
    <property type="component" value="Unassembled WGS sequence"/>
</dbReference>
<reference evidence="2" key="1">
    <citation type="journal article" date="2013" name="Genetics">
        <title>The draft genome and transcriptome of Panagrellus redivivus are shaped by the harsh demands of a free-living lifestyle.</title>
        <authorList>
            <person name="Srinivasan J."/>
            <person name="Dillman A.R."/>
            <person name="Macchietto M.G."/>
            <person name="Heikkinen L."/>
            <person name="Lakso M."/>
            <person name="Fracchia K.M."/>
            <person name="Antoshechkin I."/>
            <person name="Mortazavi A."/>
            <person name="Wong G."/>
            <person name="Sternberg P.W."/>
        </authorList>
    </citation>
    <scope>NUCLEOTIDE SEQUENCE [LARGE SCALE GENOMIC DNA]</scope>
    <source>
        <strain evidence="2">MT8872</strain>
    </source>
</reference>
<evidence type="ECO:0000256" key="1">
    <source>
        <dbReference type="SAM" id="Phobius"/>
    </source>
</evidence>
<proteinExistence type="predicted"/>
<reference evidence="3" key="2">
    <citation type="submission" date="2020-10" db="UniProtKB">
        <authorList>
            <consortium name="WormBaseParasite"/>
        </authorList>
    </citation>
    <scope>IDENTIFICATION</scope>
</reference>
<keyword evidence="2" id="KW-1185">Reference proteome</keyword>
<organism evidence="2 3">
    <name type="scientific">Panagrellus redivivus</name>
    <name type="common">Microworm</name>
    <dbReference type="NCBI Taxonomy" id="6233"/>
    <lineage>
        <taxon>Eukaryota</taxon>
        <taxon>Metazoa</taxon>
        <taxon>Ecdysozoa</taxon>
        <taxon>Nematoda</taxon>
        <taxon>Chromadorea</taxon>
        <taxon>Rhabditida</taxon>
        <taxon>Tylenchina</taxon>
        <taxon>Panagrolaimomorpha</taxon>
        <taxon>Panagrolaimoidea</taxon>
        <taxon>Panagrolaimidae</taxon>
        <taxon>Panagrellus</taxon>
    </lineage>
</organism>
<evidence type="ECO:0000313" key="3">
    <source>
        <dbReference type="WBParaSite" id="Pan_g2464.t1"/>
    </source>
</evidence>
<feature type="transmembrane region" description="Helical" evidence="1">
    <location>
        <begin position="130"/>
        <end position="155"/>
    </location>
</feature>
<name>A0A7E4VT71_PANRE</name>
<dbReference type="AlphaFoldDB" id="A0A7E4VT71"/>
<sequence>MFSSRSTLWLSMFLGPMAITRAILIIGSMVLLALHRHFSFNNGHGQTGLEFSAIDTWNLATLIFTFLALVELILITCMASAGRSGRFLSCFGRKERDGKNYYNFEPLYEELNDLRARKTRRTCTCCSHSALAFDIISLFVAAAAWGVFCFFYFFATNDLLQFVNKMPGLLFGSSEAVDFATTETPIEAITELF</sequence>
<feature type="transmembrane region" description="Helical" evidence="1">
    <location>
        <begin position="59"/>
        <end position="79"/>
    </location>
</feature>
<evidence type="ECO:0000313" key="2">
    <source>
        <dbReference type="Proteomes" id="UP000492821"/>
    </source>
</evidence>
<dbReference type="WBParaSite" id="Pan_g2464.t1">
    <property type="protein sequence ID" value="Pan_g2464.t1"/>
    <property type="gene ID" value="Pan_g2464"/>
</dbReference>